<dbReference type="Proteomes" id="UP000628109">
    <property type="component" value="Unassembled WGS sequence"/>
</dbReference>
<feature type="signal peptide" evidence="1">
    <location>
        <begin position="1"/>
        <end position="18"/>
    </location>
</feature>
<organism evidence="2 3">
    <name type="scientific">Sphingobium fuliginis (strain ATCC 27551)</name>
    <dbReference type="NCBI Taxonomy" id="336203"/>
    <lineage>
        <taxon>Bacteria</taxon>
        <taxon>Pseudomonadati</taxon>
        <taxon>Pseudomonadota</taxon>
        <taxon>Alphaproteobacteria</taxon>
        <taxon>Sphingomonadales</taxon>
        <taxon>Sphingomonadaceae</taxon>
        <taxon>Sphingobium</taxon>
    </lineage>
</organism>
<keyword evidence="1" id="KW-0732">Signal</keyword>
<evidence type="ECO:0000313" key="2">
    <source>
        <dbReference type="EMBL" id="GFZ86177.1"/>
    </source>
</evidence>
<name>A0ABQ1ET60_SPHSA</name>
<dbReference type="EMBL" id="BMDU01000002">
    <property type="protein sequence ID" value="GFZ86177.1"/>
    <property type="molecule type" value="Genomic_DNA"/>
</dbReference>
<sequence>MRIAILALLLTIASPLTAKTIDLSTRTESTGIYEVSFCARPSPDSKVPGHMFVAYSHLPPGGPRKFLSIGHTVGAGTGSAAAAWSYFGDSVPGHLAEERYTSIRERCLSAKVNKEDYEAAIARTSNPLAKMGIGRPTDEVAELYKLAENDCMSFAIDIANLLKPRGLKVPARGRTELPMAYIQRLIAANG</sequence>
<proteinExistence type="predicted"/>
<accession>A0ABQ1ET60</accession>
<protein>
    <submittedName>
        <fullName evidence="2">Uncharacterized protein</fullName>
    </submittedName>
</protein>
<evidence type="ECO:0000313" key="3">
    <source>
        <dbReference type="Proteomes" id="UP000628109"/>
    </source>
</evidence>
<dbReference type="RefSeq" id="WP_165363334.1">
    <property type="nucleotide sequence ID" value="NZ_BMDU01000002.1"/>
</dbReference>
<evidence type="ECO:0000256" key="1">
    <source>
        <dbReference type="SAM" id="SignalP"/>
    </source>
</evidence>
<feature type="chain" id="PRO_5047163278" evidence="1">
    <location>
        <begin position="19"/>
        <end position="190"/>
    </location>
</feature>
<reference evidence="3" key="1">
    <citation type="journal article" date="2019" name="Int. J. Syst. Evol. Microbiol.">
        <title>The Global Catalogue of Microorganisms (GCM) 10K type strain sequencing project: providing services to taxonomists for standard genome sequencing and annotation.</title>
        <authorList>
            <consortium name="The Broad Institute Genomics Platform"/>
            <consortium name="The Broad Institute Genome Sequencing Center for Infectious Disease"/>
            <person name="Wu L."/>
            <person name="Ma J."/>
        </authorList>
    </citation>
    <scope>NUCLEOTIDE SEQUENCE [LARGE SCALE GENOMIC DNA]</scope>
    <source>
        <strain evidence="3">CCM 7327</strain>
    </source>
</reference>
<gene>
    <name evidence="2" type="ORF">GCM10019071_14440</name>
</gene>
<comment type="caution">
    <text evidence="2">The sequence shown here is derived from an EMBL/GenBank/DDBJ whole genome shotgun (WGS) entry which is preliminary data.</text>
</comment>
<keyword evidence="3" id="KW-1185">Reference proteome</keyword>